<reference evidence="1" key="2">
    <citation type="journal article" date="2015" name="Data Brief">
        <title>Shoot transcriptome of the giant reed, Arundo donax.</title>
        <authorList>
            <person name="Barrero R.A."/>
            <person name="Guerrero F.D."/>
            <person name="Moolhuijzen P."/>
            <person name="Goolsby J.A."/>
            <person name="Tidwell J."/>
            <person name="Bellgard S.E."/>
            <person name="Bellgard M.I."/>
        </authorList>
    </citation>
    <scope>NUCLEOTIDE SEQUENCE</scope>
    <source>
        <tissue evidence="1">Shoot tissue taken approximately 20 cm above the soil surface</tissue>
    </source>
</reference>
<reference evidence="1" key="1">
    <citation type="submission" date="2014-09" db="EMBL/GenBank/DDBJ databases">
        <authorList>
            <person name="Magalhaes I.L.F."/>
            <person name="Oliveira U."/>
            <person name="Santos F.R."/>
            <person name="Vidigal T.H.D.A."/>
            <person name="Brescovit A.D."/>
            <person name="Santos A.J."/>
        </authorList>
    </citation>
    <scope>NUCLEOTIDE SEQUENCE</scope>
    <source>
        <tissue evidence="1">Shoot tissue taken approximately 20 cm above the soil surface</tissue>
    </source>
</reference>
<dbReference type="AlphaFoldDB" id="A0A0A9B3V8"/>
<protein>
    <submittedName>
        <fullName evidence="1">Uncharacterized protein</fullName>
    </submittedName>
</protein>
<evidence type="ECO:0000313" key="1">
    <source>
        <dbReference type="EMBL" id="JAD56838.1"/>
    </source>
</evidence>
<accession>A0A0A9B3V8</accession>
<proteinExistence type="predicted"/>
<organism evidence="1">
    <name type="scientific">Arundo donax</name>
    <name type="common">Giant reed</name>
    <name type="synonym">Donax arundinaceus</name>
    <dbReference type="NCBI Taxonomy" id="35708"/>
    <lineage>
        <taxon>Eukaryota</taxon>
        <taxon>Viridiplantae</taxon>
        <taxon>Streptophyta</taxon>
        <taxon>Embryophyta</taxon>
        <taxon>Tracheophyta</taxon>
        <taxon>Spermatophyta</taxon>
        <taxon>Magnoliopsida</taxon>
        <taxon>Liliopsida</taxon>
        <taxon>Poales</taxon>
        <taxon>Poaceae</taxon>
        <taxon>PACMAD clade</taxon>
        <taxon>Arundinoideae</taxon>
        <taxon>Arundineae</taxon>
        <taxon>Arundo</taxon>
    </lineage>
</organism>
<sequence>MKQTNSVQRDLLPSVIK</sequence>
<name>A0A0A9B3V8_ARUDO</name>
<dbReference type="EMBL" id="GBRH01241057">
    <property type="protein sequence ID" value="JAD56838.1"/>
    <property type="molecule type" value="Transcribed_RNA"/>
</dbReference>